<feature type="region of interest" description="Disordered" evidence="7">
    <location>
        <begin position="1"/>
        <end position="20"/>
    </location>
</feature>
<dbReference type="PIRSF" id="PIRSF011789">
    <property type="entry name" value="tRNA_splic_SEN2"/>
    <property type="match status" value="1"/>
</dbReference>
<evidence type="ECO:0000256" key="6">
    <source>
        <dbReference type="SAM" id="Coils"/>
    </source>
</evidence>
<evidence type="ECO:0000256" key="3">
    <source>
        <dbReference type="ARBA" id="ARBA00023239"/>
    </source>
</evidence>
<dbReference type="GO" id="GO:0000214">
    <property type="term" value="C:tRNA-intron endonuclease complex"/>
    <property type="evidence" value="ECO:0007669"/>
    <property type="project" value="UniProtKB-UniRule"/>
</dbReference>
<keyword evidence="10" id="KW-1185">Reference proteome</keyword>
<accession>A0A164VQ60</accession>
<evidence type="ECO:0000313" key="9">
    <source>
        <dbReference type="EMBL" id="KZS94358.1"/>
    </source>
</evidence>
<name>A0A164VQ60_9AGAM</name>
<dbReference type="Gene3D" id="3.40.1350.10">
    <property type="match status" value="1"/>
</dbReference>
<dbReference type="GO" id="GO:0000213">
    <property type="term" value="F:tRNA-intron lyase activity"/>
    <property type="evidence" value="ECO:0007669"/>
    <property type="project" value="UniProtKB-UniRule"/>
</dbReference>
<dbReference type="GO" id="GO:0000379">
    <property type="term" value="P:tRNA-type intron splice site recognition and cleavage"/>
    <property type="evidence" value="ECO:0007669"/>
    <property type="project" value="TreeGrafter"/>
</dbReference>
<evidence type="ECO:0000256" key="4">
    <source>
        <dbReference type="PIRNR" id="PIRNR011789"/>
    </source>
</evidence>
<sequence length="375" mass="42090">MQLNANQHIKSGGRKQNNNEKYRHAFPLVFTARPWPSRLIGVVGLGTGSLDNPECLGIFDPHTKSVWIQTSRDSNILWTRGFFGKGNLSRSEPSWHDRQKSSVLTSEEITAQRREARKKFKQERAQALLEAAAQAEAAFAVGQEAPAPVLPSRPAEHLIIPKRPTKDDVLEEDLPKEPTEDLEHLQLTLPEAFFLVWGLGCLTIVDPNTHMPMSLGAVWGSFQNAYSPSPSPSPGLISRLDNPFLINYLVYHHYRSLGWIVKSGTKFCVDILLYKRGPVFSHAEFAILVIPVYENAEDQKSSPFDLPNAGPISWTWLGTINRVNSQVQKTVILTYVVIPSSTSVSSDDRRTPACLSRFSLREVPLKRFIPARMRD</sequence>
<dbReference type="GO" id="GO:0003676">
    <property type="term" value="F:nucleic acid binding"/>
    <property type="evidence" value="ECO:0007669"/>
    <property type="project" value="InterPro"/>
</dbReference>
<dbReference type="GO" id="GO:0005737">
    <property type="term" value="C:cytoplasm"/>
    <property type="evidence" value="ECO:0007669"/>
    <property type="project" value="TreeGrafter"/>
</dbReference>
<comment type="function">
    <text evidence="4">Constitutes one of the two catalytic subunit of the tRNA-splicing endonuclease complex, a complex responsible for identification and cleavage of the splice sites in pre-tRNA. It cleaves pre-tRNA at the 5'- and 3'-splice sites to release the intron. The products are an intron and two tRNA half-molecules bearing 2',3'-cyclic phosphate and 5'-OH termini. There are no conserved sequences at the splice sites, but the intron is invariably located at the same site in the gene, placing the splice sites an invariant distance from the constant structural features of the tRNA body.</text>
</comment>
<organism evidence="9 10">
    <name type="scientific">Sistotremastrum niveocremeum HHB9708</name>
    <dbReference type="NCBI Taxonomy" id="1314777"/>
    <lineage>
        <taxon>Eukaryota</taxon>
        <taxon>Fungi</taxon>
        <taxon>Dikarya</taxon>
        <taxon>Basidiomycota</taxon>
        <taxon>Agaricomycotina</taxon>
        <taxon>Agaricomycetes</taxon>
        <taxon>Sistotremastrales</taxon>
        <taxon>Sistotremastraceae</taxon>
        <taxon>Sertulicium</taxon>
        <taxon>Sertulicium niveocremeum</taxon>
    </lineage>
</organism>
<dbReference type="Proteomes" id="UP000076722">
    <property type="component" value="Unassembled WGS sequence"/>
</dbReference>
<dbReference type="PANTHER" id="PTHR21227">
    <property type="entry name" value="TRNA-SPLICING ENDONUCLEASE SUBUNIT SEN2"/>
    <property type="match status" value="1"/>
</dbReference>
<feature type="active site" evidence="5">
    <location>
        <position position="329"/>
    </location>
</feature>
<dbReference type="InterPro" id="IPR006676">
    <property type="entry name" value="tRNA_splic"/>
</dbReference>
<evidence type="ECO:0000313" key="10">
    <source>
        <dbReference type="Proteomes" id="UP000076722"/>
    </source>
</evidence>
<dbReference type="FunFam" id="3.40.1350.10:FF:000007">
    <property type="entry name" value="tRNA-splicing endonuclease subunit Sen2"/>
    <property type="match status" value="1"/>
</dbReference>
<dbReference type="STRING" id="1314777.A0A164VQ60"/>
<dbReference type="CDD" id="cd22363">
    <property type="entry name" value="tRNA-intron_lyase_C"/>
    <property type="match status" value="1"/>
</dbReference>
<feature type="active site" evidence="5">
    <location>
        <position position="282"/>
    </location>
</feature>
<dbReference type="InterPro" id="IPR006677">
    <property type="entry name" value="tRNA_intron_Endonuc_cat-like"/>
</dbReference>
<dbReference type="Pfam" id="PF01974">
    <property type="entry name" value="tRNA_int_endo"/>
    <property type="match status" value="1"/>
</dbReference>
<dbReference type="PANTHER" id="PTHR21227:SF0">
    <property type="entry name" value="TRNA-SPLICING ENDONUCLEASE SUBUNIT SEN2"/>
    <property type="match status" value="1"/>
</dbReference>
<dbReference type="SUPFAM" id="SSF53032">
    <property type="entry name" value="tRNA-intron endonuclease catalytic domain-like"/>
    <property type="match status" value="1"/>
</dbReference>
<evidence type="ECO:0000256" key="2">
    <source>
        <dbReference type="ARBA" id="ARBA00022694"/>
    </source>
</evidence>
<dbReference type="OrthoDB" id="10249562at2759"/>
<dbReference type="InterPro" id="IPR016589">
    <property type="entry name" value="tRNA_splic_SEN2"/>
</dbReference>
<comment type="similarity">
    <text evidence="1 4">Belongs to the tRNA-intron endonuclease family.</text>
</comment>
<feature type="active site" evidence="5">
    <location>
        <position position="274"/>
    </location>
</feature>
<feature type="domain" description="tRNA intron endonuclease catalytic" evidence="8">
    <location>
        <begin position="244"/>
        <end position="336"/>
    </location>
</feature>
<evidence type="ECO:0000256" key="7">
    <source>
        <dbReference type="SAM" id="MobiDB-lite"/>
    </source>
</evidence>
<reference evidence="9 10" key="1">
    <citation type="journal article" date="2016" name="Mol. Biol. Evol.">
        <title>Comparative Genomics of Early-Diverging Mushroom-Forming Fungi Provides Insights into the Origins of Lignocellulose Decay Capabilities.</title>
        <authorList>
            <person name="Nagy L.G."/>
            <person name="Riley R."/>
            <person name="Tritt A."/>
            <person name="Adam C."/>
            <person name="Daum C."/>
            <person name="Floudas D."/>
            <person name="Sun H."/>
            <person name="Yadav J.S."/>
            <person name="Pangilinan J."/>
            <person name="Larsson K.H."/>
            <person name="Matsuura K."/>
            <person name="Barry K."/>
            <person name="Labutti K."/>
            <person name="Kuo R."/>
            <person name="Ohm R.A."/>
            <person name="Bhattacharya S.S."/>
            <person name="Shirouzu T."/>
            <person name="Yoshinaga Y."/>
            <person name="Martin F.M."/>
            <person name="Grigoriev I.V."/>
            <person name="Hibbett D.S."/>
        </authorList>
    </citation>
    <scope>NUCLEOTIDE SEQUENCE [LARGE SCALE GENOMIC DNA]</scope>
    <source>
        <strain evidence="9 10">HHB9708</strain>
    </source>
</reference>
<protein>
    <recommendedName>
        <fullName evidence="4">tRNA-splicing endonuclease subunit Sen2</fullName>
        <ecNumber evidence="4">4.6.1.16</ecNumber>
    </recommendedName>
</protein>
<keyword evidence="3 4" id="KW-0456">Lyase</keyword>
<evidence type="ECO:0000256" key="5">
    <source>
        <dbReference type="PIRSR" id="PIRSR011789-1"/>
    </source>
</evidence>
<dbReference type="EC" id="4.6.1.16" evidence="4"/>
<gene>
    <name evidence="9" type="ORF">SISNIDRAFT_410124</name>
</gene>
<dbReference type="EMBL" id="KV419404">
    <property type="protein sequence ID" value="KZS94358.1"/>
    <property type="molecule type" value="Genomic_DNA"/>
</dbReference>
<evidence type="ECO:0000256" key="1">
    <source>
        <dbReference type="ARBA" id="ARBA00008078"/>
    </source>
</evidence>
<dbReference type="AlphaFoldDB" id="A0A164VQ60"/>
<dbReference type="InterPro" id="IPR036167">
    <property type="entry name" value="tRNA_intron_Endo_cat-like_sf"/>
</dbReference>
<feature type="coiled-coil region" evidence="6">
    <location>
        <begin position="106"/>
        <end position="138"/>
    </location>
</feature>
<proteinExistence type="inferred from homology"/>
<dbReference type="InterPro" id="IPR011856">
    <property type="entry name" value="tRNA_endonuc-like_dom_sf"/>
</dbReference>
<keyword evidence="2 4" id="KW-0819">tRNA processing</keyword>
<keyword evidence="6" id="KW-0175">Coiled coil</keyword>
<evidence type="ECO:0000259" key="8">
    <source>
        <dbReference type="Pfam" id="PF01974"/>
    </source>
</evidence>